<dbReference type="PANTHER" id="PTHR43571">
    <property type="entry name" value="NADP-SPECIFIC GLUTAMATE DEHYDROGENASE 1-RELATED"/>
    <property type="match status" value="1"/>
</dbReference>
<protein>
    <recommendedName>
        <fullName evidence="1">Glutamate/phenylalanine/leucine/valine/L-tryptophan dehydrogenase C-terminal domain-containing protein</fullName>
    </recommendedName>
</protein>
<dbReference type="InterPro" id="IPR050724">
    <property type="entry name" value="Glu_Leu_Phe_Val_DH"/>
</dbReference>
<evidence type="ECO:0000259" key="1">
    <source>
        <dbReference type="SMART" id="SM00839"/>
    </source>
</evidence>
<dbReference type="SMART" id="SM00839">
    <property type="entry name" value="ELFV_dehydrog"/>
    <property type="match status" value="1"/>
</dbReference>
<organism evidence="2 3">
    <name type="scientific">Demequina litorisediminis</name>
    <dbReference type="NCBI Taxonomy" id="1849022"/>
    <lineage>
        <taxon>Bacteria</taxon>
        <taxon>Bacillati</taxon>
        <taxon>Actinomycetota</taxon>
        <taxon>Actinomycetes</taxon>
        <taxon>Micrococcales</taxon>
        <taxon>Demequinaceae</taxon>
        <taxon>Demequina</taxon>
    </lineage>
</organism>
<reference evidence="3" key="1">
    <citation type="journal article" date="2019" name="Int. J. Syst. Evol. Microbiol.">
        <title>The Global Catalogue of Microorganisms (GCM) 10K type strain sequencing project: providing services to taxonomists for standard genome sequencing and annotation.</title>
        <authorList>
            <consortium name="The Broad Institute Genomics Platform"/>
            <consortium name="The Broad Institute Genome Sequencing Center for Infectious Disease"/>
            <person name="Wu L."/>
            <person name="Ma J."/>
        </authorList>
    </citation>
    <scope>NUCLEOTIDE SEQUENCE [LARGE SCALE GENOMIC DNA]</scope>
    <source>
        <strain evidence="3">NBRC 112299</strain>
    </source>
</reference>
<comment type="caution">
    <text evidence="2">The sequence shown here is derived from an EMBL/GenBank/DDBJ whole genome shotgun (WGS) entry which is preliminary data.</text>
</comment>
<accession>A0ABQ6IBS9</accession>
<gene>
    <name evidence="2" type="ORF">GCM10025876_14810</name>
</gene>
<evidence type="ECO:0000313" key="3">
    <source>
        <dbReference type="Proteomes" id="UP001157125"/>
    </source>
</evidence>
<dbReference type="Gene3D" id="3.40.50.720">
    <property type="entry name" value="NAD(P)-binding Rossmann-like Domain"/>
    <property type="match status" value="1"/>
</dbReference>
<name>A0ABQ6IBS9_9MICO</name>
<dbReference type="Pfam" id="PF00208">
    <property type="entry name" value="ELFV_dehydrog"/>
    <property type="match status" value="1"/>
</dbReference>
<feature type="domain" description="Glutamate/phenylalanine/leucine/valine/L-tryptophan dehydrogenase C-terminal" evidence="1">
    <location>
        <begin position="1"/>
        <end position="134"/>
    </location>
</feature>
<sequence length="136" mass="13958">MPATVALPCATQNEISGTAAATMVRHGLIAVAEGANMPSTPEAVAVFRGAGVLFAPGKAANAGGVVTSSLEMQQNASRDSWTFEHTDARLRETMATIHDTCVATADEYDAPGDYVVGANIAGFTRVADAMIAFGVI</sequence>
<proteinExistence type="predicted"/>
<dbReference type="Proteomes" id="UP001157125">
    <property type="component" value="Unassembled WGS sequence"/>
</dbReference>
<dbReference type="InterPro" id="IPR036291">
    <property type="entry name" value="NAD(P)-bd_dom_sf"/>
</dbReference>
<dbReference type="InterPro" id="IPR006096">
    <property type="entry name" value="Glu/Leu/Phe/Val/Trp_DH_C"/>
</dbReference>
<dbReference type="SUPFAM" id="SSF51735">
    <property type="entry name" value="NAD(P)-binding Rossmann-fold domains"/>
    <property type="match status" value="1"/>
</dbReference>
<dbReference type="PANTHER" id="PTHR43571:SF1">
    <property type="entry name" value="NADP-SPECIFIC GLUTAMATE DEHYDROGENASE 1-RELATED"/>
    <property type="match status" value="1"/>
</dbReference>
<keyword evidence="3" id="KW-1185">Reference proteome</keyword>
<dbReference type="EMBL" id="BSUN01000001">
    <property type="protein sequence ID" value="GMA35277.1"/>
    <property type="molecule type" value="Genomic_DNA"/>
</dbReference>
<evidence type="ECO:0000313" key="2">
    <source>
        <dbReference type="EMBL" id="GMA35277.1"/>
    </source>
</evidence>